<feature type="compositionally biased region" description="Basic and acidic residues" evidence="1">
    <location>
        <begin position="74"/>
        <end position="87"/>
    </location>
</feature>
<dbReference type="EMBL" id="JAKMUU010000010">
    <property type="protein sequence ID" value="MCZ9308003.1"/>
    <property type="molecule type" value="Genomic_DNA"/>
</dbReference>
<evidence type="ECO:0000313" key="2">
    <source>
        <dbReference type="EMBL" id="MCZ9308003.1"/>
    </source>
</evidence>
<evidence type="ECO:0000313" key="3">
    <source>
        <dbReference type="Proteomes" id="UP001146430"/>
    </source>
</evidence>
<dbReference type="GeneID" id="81704901"/>
<sequence>MSKASDNARFDEIENLVTSEEYKDRLKAAETTSQLREVGAEAGVDVDDRSDMGKFIHKLKILGIDYKAMSSVEREERQARQHERAEELAQNDSTGPRLDIWTGAIESDKSDKGAFALVDETGEAIWFGSFFDNDPIYTPGDIGSAEQSAAEKAVYLARRVQDETGAELIDLHIHTEYPDLDEDELRLRGVVKDSQVAVTVEVDPTDERASSVARMGGFRSLKNVDLASLVELDDE</sequence>
<reference evidence="2" key="1">
    <citation type="submission" date="2022-02" db="EMBL/GenBank/DDBJ databases">
        <title>Corynebacterium sp. from urogenital microbiome.</title>
        <authorList>
            <person name="Cappelli E.A."/>
            <person name="Ribeiro T.G."/>
            <person name="Peixe L."/>
        </authorList>
    </citation>
    <scope>NUCLEOTIDE SEQUENCE</scope>
    <source>
        <strain evidence="2">C8Ua_181</strain>
    </source>
</reference>
<organism evidence="2 3">
    <name type="scientific">Corynebacterium curieae</name>
    <dbReference type="NCBI Taxonomy" id="2913500"/>
    <lineage>
        <taxon>Bacteria</taxon>
        <taxon>Bacillati</taxon>
        <taxon>Actinomycetota</taxon>
        <taxon>Actinomycetes</taxon>
        <taxon>Mycobacteriales</taxon>
        <taxon>Corynebacteriaceae</taxon>
        <taxon>Corynebacterium</taxon>
    </lineage>
</organism>
<comment type="caution">
    <text evidence="2">The sequence shown here is derived from an EMBL/GenBank/DDBJ whole genome shotgun (WGS) entry which is preliminary data.</text>
</comment>
<name>A0A9X3MDW7_9CORY</name>
<gene>
    <name evidence="2" type="ORF">L8V01_11035</name>
</gene>
<feature type="region of interest" description="Disordered" evidence="1">
    <location>
        <begin position="74"/>
        <end position="97"/>
    </location>
</feature>
<proteinExistence type="predicted"/>
<dbReference type="RefSeq" id="WP_200287369.1">
    <property type="nucleotide sequence ID" value="NZ_JAKMUU010000010.1"/>
</dbReference>
<dbReference type="Proteomes" id="UP001146430">
    <property type="component" value="Unassembled WGS sequence"/>
</dbReference>
<evidence type="ECO:0000256" key="1">
    <source>
        <dbReference type="SAM" id="MobiDB-lite"/>
    </source>
</evidence>
<dbReference type="AlphaFoldDB" id="A0A9X3MDW7"/>
<accession>A0A9X3MDW7</accession>
<protein>
    <submittedName>
        <fullName evidence="2">Uncharacterized protein</fullName>
    </submittedName>
</protein>